<dbReference type="Pfam" id="PF00075">
    <property type="entry name" value="RNase_H"/>
    <property type="match status" value="1"/>
</dbReference>
<evidence type="ECO:0000313" key="3">
    <source>
        <dbReference type="Proteomes" id="UP000186817"/>
    </source>
</evidence>
<dbReference type="OrthoDB" id="413216at2759"/>
<organism evidence="2 3">
    <name type="scientific">Symbiodinium microadriaticum</name>
    <name type="common">Dinoflagellate</name>
    <name type="synonym">Zooxanthella microadriatica</name>
    <dbReference type="NCBI Taxonomy" id="2951"/>
    <lineage>
        <taxon>Eukaryota</taxon>
        <taxon>Sar</taxon>
        <taxon>Alveolata</taxon>
        <taxon>Dinophyceae</taxon>
        <taxon>Suessiales</taxon>
        <taxon>Symbiodiniaceae</taxon>
        <taxon>Symbiodinium</taxon>
    </lineage>
</organism>
<feature type="domain" description="RNase H type-1" evidence="1">
    <location>
        <begin position="633"/>
        <end position="786"/>
    </location>
</feature>
<evidence type="ECO:0000313" key="2">
    <source>
        <dbReference type="EMBL" id="OLP89596.1"/>
    </source>
</evidence>
<name>A0A1Q9D373_SYMMI</name>
<dbReference type="SUPFAM" id="SSF56219">
    <property type="entry name" value="DNase I-like"/>
    <property type="match status" value="1"/>
</dbReference>
<dbReference type="Gene3D" id="3.60.10.10">
    <property type="entry name" value="Endonuclease/exonuclease/phosphatase"/>
    <property type="match status" value="1"/>
</dbReference>
<dbReference type="GO" id="GO:0004523">
    <property type="term" value="F:RNA-DNA hybrid ribonuclease activity"/>
    <property type="evidence" value="ECO:0007669"/>
    <property type="project" value="InterPro"/>
</dbReference>
<keyword evidence="3" id="KW-1185">Reference proteome</keyword>
<dbReference type="InterPro" id="IPR002156">
    <property type="entry name" value="RNaseH_domain"/>
</dbReference>
<dbReference type="Proteomes" id="UP000186817">
    <property type="component" value="Unassembled WGS sequence"/>
</dbReference>
<dbReference type="GO" id="GO:0003676">
    <property type="term" value="F:nucleic acid binding"/>
    <property type="evidence" value="ECO:0007669"/>
    <property type="project" value="InterPro"/>
</dbReference>
<dbReference type="AlphaFoldDB" id="A0A1Q9D373"/>
<dbReference type="InterPro" id="IPR036397">
    <property type="entry name" value="RNaseH_sf"/>
</dbReference>
<reference evidence="2 3" key="1">
    <citation type="submission" date="2016-02" db="EMBL/GenBank/DDBJ databases">
        <title>Genome analysis of coral dinoflagellate symbionts highlights evolutionary adaptations to a symbiotic lifestyle.</title>
        <authorList>
            <person name="Aranda M."/>
            <person name="Li Y."/>
            <person name="Liew Y.J."/>
            <person name="Baumgarten S."/>
            <person name="Simakov O."/>
            <person name="Wilson M."/>
            <person name="Piel J."/>
            <person name="Ashoor H."/>
            <person name="Bougouffa S."/>
            <person name="Bajic V.B."/>
            <person name="Ryu T."/>
            <person name="Ravasi T."/>
            <person name="Bayer T."/>
            <person name="Micklem G."/>
            <person name="Kim H."/>
            <person name="Bhak J."/>
            <person name="Lajeunesse T.C."/>
            <person name="Voolstra C.R."/>
        </authorList>
    </citation>
    <scope>NUCLEOTIDE SEQUENCE [LARGE SCALE GENOMIC DNA]</scope>
    <source>
        <strain evidence="2 3">CCMP2467</strain>
    </source>
</reference>
<dbReference type="Gene3D" id="3.30.420.10">
    <property type="entry name" value="Ribonuclease H-like superfamily/Ribonuclease H"/>
    <property type="match status" value="1"/>
</dbReference>
<dbReference type="InterPro" id="IPR012337">
    <property type="entry name" value="RNaseH-like_sf"/>
</dbReference>
<gene>
    <name evidence="2" type="ORF">AK812_SmicGene28935</name>
</gene>
<dbReference type="OMA" id="PIHITAC"/>
<evidence type="ECO:0000259" key="1">
    <source>
        <dbReference type="Pfam" id="PF00075"/>
    </source>
</evidence>
<sequence length="826" mass="93949">MTHDYPALIVGDLNCNVQDLAVWQDMVDLGWNDAALVQQSRDGEEPKLTYKETSRIDYILFNRKALPAFLNFSVSAQAETDHKTVVAEFDWTALPTVRNVYKMPVNLDNLQLDKQRILDAYLPAAHRQALATALQAGYSCKAWDTFCEAYEATLEFLFAGEDDIHFGARFRGAPRVDSLDVFTPIHITACRMALLNKTETVGDISSCPVAVVQMILLTWTFTAFIGHKTGVQIYSYVDDWMMLTKQPGQLVVAIQSLNKLAKKFGLILSLPKSHVFSILTKTARAIRGNLIHHGISIGTAKNFQSLGINLQTTHKVTVDMRNKRWNRAKVLLNRLQYMPWDRRRKSAILVRGIFPLIFFGVQCWPTGKDFLREVRAKCNHTVWGKQQYHLHFTAPLFSGYNYEPMLLVAAMRFRAFMRLFVQHQTKAMEVWKYSIQQKAFFKNKTKGIVGLFQNQLHELDWAISPDGMCHTADGWSFCIWDITTAQFEQRLFSSWEDKLLPHLQQKQYLGDLQSFSISRSEVPRHKDVMMEGFINKMRLGGLFPNTRKHKVHSDKDQHCVFCGAIDTMMHRVYQCPGTQHLRDGPAWDVVSKLPVCQLFGALYPKLPMVDDFKKALQHIQIDDLPVLENDGRELVFFTDGSALDNDINAIRVCSWAVTHAVDDGPRNNAMASGILPGDQQSVFRAELYAVNVAIAMSHKCYIYCDNSATVTVVRGLLARGYNPKHWINHRDRDLVAMCAKLLSKKPVGTVNIDWVKAHRQLSDATSARDLWRIFHNAKADNLAKSALAMLPAAASDLRDKIRSTFYSDAALRSHAATFMRSMMDEF</sequence>
<dbReference type="EMBL" id="LSRX01000752">
    <property type="protein sequence ID" value="OLP89596.1"/>
    <property type="molecule type" value="Genomic_DNA"/>
</dbReference>
<comment type="caution">
    <text evidence="2">The sequence shown here is derived from an EMBL/GenBank/DDBJ whole genome shotgun (WGS) entry which is preliminary data.</text>
</comment>
<protein>
    <recommendedName>
        <fullName evidence="1">RNase H type-1 domain-containing protein</fullName>
    </recommendedName>
</protein>
<dbReference type="SUPFAM" id="SSF53098">
    <property type="entry name" value="Ribonuclease H-like"/>
    <property type="match status" value="1"/>
</dbReference>
<proteinExistence type="predicted"/>
<accession>A0A1Q9D373</accession>
<dbReference type="InterPro" id="IPR036691">
    <property type="entry name" value="Endo/exonu/phosph_ase_sf"/>
</dbReference>